<feature type="chain" id="PRO_5047014129" description="DUF11 domain-containing protein" evidence="3">
    <location>
        <begin position="41"/>
        <end position="495"/>
    </location>
</feature>
<comment type="caution">
    <text evidence="4">The sequence shown here is derived from an EMBL/GenBank/DDBJ whole genome shotgun (WGS) entry which is preliminary data.</text>
</comment>
<evidence type="ECO:0008006" key="6">
    <source>
        <dbReference type="Google" id="ProtNLM"/>
    </source>
</evidence>
<feature type="transmembrane region" description="Helical" evidence="2">
    <location>
        <begin position="456"/>
        <end position="475"/>
    </location>
</feature>
<dbReference type="EMBL" id="JADOTX010000001">
    <property type="protein sequence ID" value="MBG6068107.1"/>
    <property type="molecule type" value="Genomic_DNA"/>
</dbReference>
<evidence type="ECO:0000256" key="3">
    <source>
        <dbReference type="SAM" id="SignalP"/>
    </source>
</evidence>
<dbReference type="Proteomes" id="UP000614915">
    <property type="component" value="Unassembled WGS sequence"/>
</dbReference>
<keyword evidence="2" id="KW-0472">Membrane</keyword>
<keyword evidence="5" id="KW-1185">Reference proteome</keyword>
<evidence type="ECO:0000313" key="5">
    <source>
        <dbReference type="Proteomes" id="UP000614915"/>
    </source>
</evidence>
<feature type="region of interest" description="Disordered" evidence="1">
    <location>
        <begin position="39"/>
        <end position="172"/>
    </location>
</feature>
<protein>
    <recommendedName>
        <fullName evidence="6">DUF11 domain-containing protein</fullName>
    </recommendedName>
</protein>
<feature type="compositionally biased region" description="Pro residues" evidence="1">
    <location>
        <begin position="85"/>
        <end position="115"/>
    </location>
</feature>
<sequence length="495" mass="48916">MARVKASPGNRAEGRRSTPLLATALVLGLLAALAVGPAWASAAAPDADPVVTSAEPVNEPGDGGPPTTPAEEPTPTEAPGGEPVPTDPAPETTAPPPETTPPAPVTTAPEIPPAPTTNAPAPGGTTRPPSPTPPVPPTAPPVPPAPPTPPAPPVRPPAQGSVPPPQNPLGVQVTTGDVTLTEAYWNAASTAATLQVTVHNTGTTAQRIRLSYTLPAGLTDAGTKGCAAAGGGAYRCGAWTAGAGVRFSTVLRLRVAGTAWKQMPLSGSVQVVADAPAVAGEATDDQGFAVLIPPGPPVPGIALAADEVAFDISGSPSTLTLRLGNTGTVDAAGRVEVVLPAGVTVPTPPPGCVAVDPTRTRCDAGLVLAGATAEVQLPVEATPQAQREAPLSGAVIGQLDPRSGPTRRVQMSFRITAAAALATPVVSPPAPTGSQGVLPAGAATGDGGLTSVQRTAVILIAVSALLVVLALTLTMTSLRRRFGGPPAEPTLNPAD</sequence>
<proteinExistence type="predicted"/>
<gene>
    <name evidence="4" type="ORF">IW248_004394</name>
</gene>
<organism evidence="4 5">
    <name type="scientific">Micromonospora ureilytica</name>
    <dbReference type="NCBI Taxonomy" id="709868"/>
    <lineage>
        <taxon>Bacteria</taxon>
        <taxon>Bacillati</taxon>
        <taxon>Actinomycetota</taxon>
        <taxon>Actinomycetes</taxon>
        <taxon>Micromonosporales</taxon>
        <taxon>Micromonosporaceae</taxon>
        <taxon>Micromonospora</taxon>
    </lineage>
</organism>
<feature type="compositionally biased region" description="Low complexity" evidence="1">
    <location>
        <begin position="39"/>
        <end position="54"/>
    </location>
</feature>
<accession>A0ABS0JN86</accession>
<feature type="compositionally biased region" description="Low complexity" evidence="1">
    <location>
        <begin position="69"/>
        <end position="84"/>
    </location>
</feature>
<reference evidence="4 5" key="1">
    <citation type="submission" date="2020-11" db="EMBL/GenBank/DDBJ databases">
        <title>Sequencing the genomes of 1000 actinobacteria strains.</title>
        <authorList>
            <person name="Klenk H.-P."/>
        </authorList>
    </citation>
    <scope>NUCLEOTIDE SEQUENCE [LARGE SCALE GENOMIC DNA]</scope>
    <source>
        <strain evidence="4 5">DSM 101692</strain>
    </source>
</reference>
<name>A0ABS0JN86_9ACTN</name>
<evidence type="ECO:0000256" key="2">
    <source>
        <dbReference type="SAM" id="Phobius"/>
    </source>
</evidence>
<keyword evidence="3" id="KW-0732">Signal</keyword>
<evidence type="ECO:0000256" key="1">
    <source>
        <dbReference type="SAM" id="MobiDB-lite"/>
    </source>
</evidence>
<keyword evidence="2" id="KW-0812">Transmembrane</keyword>
<feature type="compositionally biased region" description="Pro residues" evidence="1">
    <location>
        <begin position="128"/>
        <end position="167"/>
    </location>
</feature>
<keyword evidence="2" id="KW-1133">Transmembrane helix</keyword>
<feature type="compositionally biased region" description="Low complexity" evidence="1">
    <location>
        <begin position="116"/>
        <end position="127"/>
    </location>
</feature>
<evidence type="ECO:0000313" key="4">
    <source>
        <dbReference type="EMBL" id="MBG6068107.1"/>
    </source>
</evidence>
<feature type="signal peptide" evidence="3">
    <location>
        <begin position="1"/>
        <end position="40"/>
    </location>
</feature>
<dbReference type="RefSeq" id="WP_196928476.1">
    <property type="nucleotide sequence ID" value="NZ_JADOTX010000001.1"/>
</dbReference>